<dbReference type="STRING" id="39060.SAMN05660706_11668"/>
<proteinExistence type="predicted"/>
<evidence type="ECO:0000313" key="4">
    <source>
        <dbReference type="Proteomes" id="UP000199584"/>
    </source>
</evidence>
<dbReference type="Proteomes" id="UP000199584">
    <property type="component" value="Unassembled WGS sequence"/>
</dbReference>
<dbReference type="AlphaFoldDB" id="A0A1I6DSN0"/>
<accession>A0A1I6DSN0</accession>
<dbReference type="InterPro" id="IPR000644">
    <property type="entry name" value="CBS_dom"/>
</dbReference>
<dbReference type="Gene3D" id="3.10.580.10">
    <property type="entry name" value="CBS-domain"/>
    <property type="match status" value="1"/>
</dbReference>
<dbReference type="CDD" id="cd02205">
    <property type="entry name" value="CBS_pair_SF"/>
    <property type="match status" value="1"/>
</dbReference>
<dbReference type="PROSITE" id="PS51371">
    <property type="entry name" value="CBS"/>
    <property type="match status" value="2"/>
</dbReference>
<feature type="domain" description="CBS" evidence="2">
    <location>
        <begin position="12"/>
        <end position="74"/>
    </location>
</feature>
<sequence>MKEKAKTIKDYMIPLSDYPHVNDNTTLHEAVNIIHRMSKEKGYRWLVVMNDNNNIAGFLTLRNIFEAISKLAPRAGGLLGIFSTVSRPDFFFLEGIQLIKDTPIKKCIKPMVQVSVHENDSPGKVAEIILSHRITITPVVNSQNEVVGVVRPIDLIPFIKKLFDNAPPK</sequence>
<reference evidence="4" key="1">
    <citation type="submission" date="2016-10" db="EMBL/GenBank/DDBJ databases">
        <authorList>
            <person name="Varghese N."/>
            <person name="Submissions S."/>
        </authorList>
    </citation>
    <scope>NUCLEOTIDE SEQUENCE [LARGE SCALE GENOMIC DNA]</scope>
    <source>
        <strain evidence="4">DSM 3669</strain>
    </source>
</reference>
<name>A0A1I6DSN0_9FIRM</name>
<keyword evidence="4" id="KW-1185">Reference proteome</keyword>
<feature type="domain" description="CBS" evidence="2">
    <location>
        <begin position="108"/>
        <end position="165"/>
    </location>
</feature>
<organism evidence="3 4">
    <name type="scientific">Desulfoscipio geothermicus DSM 3669</name>
    <dbReference type="NCBI Taxonomy" id="1121426"/>
    <lineage>
        <taxon>Bacteria</taxon>
        <taxon>Bacillati</taxon>
        <taxon>Bacillota</taxon>
        <taxon>Clostridia</taxon>
        <taxon>Eubacteriales</taxon>
        <taxon>Desulfallaceae</taxon>
        <taxon>Desulfoscipio</taxon>
    </lineage>
</organism>
<dbReference type="SUPFAM" id="SSF54631">
    <property type="entry name" value="CBS-domain pair"/>
    <property type="match status" value="1"/>
</dbReference>
<dbReference type="EMBL" id="FOYM01000016">
    <property type="protein sequence ID" value="SFR08361.1"/>
    <property type="molecule type" value="Genomic_DNA"/>
</dbReference>
<protein>
    <submittedName>
        <fullName evidence="3">CBS domain-containing protein</fullName>
    </submittedName>
</protein>
<evidence type="ECO:0000259" key="2">
    <source>
        <dbReference type="PROSITE" id="PS51371"/>
    </source>
</evidence>
<dbReference type="RefSeq" id="WP_092483902.1">
    <property type="nucleotide sequence ID" value="NZ_FOYM01000016.1"/>
</dbReference>
<evidence type="ECO:0000313" key="3">
    <source>
        <dbReference type="EMBL" id="SFR08361.1"/>
    </source>
</evidence>
<evidence type="ECO:0000256" key="1">
    <source>
        <dbReference type="PROSITE-ProRule" id="PRU00703"/>
    </source>
</evidence>
<dbReference type="InterPro" id="IPR046342">
    <property type="entry name" value="CBS_dom_sf"/>
</dbReference>
<dbReference type="Pfam" id="PF00571">
    <property type="entry name" value="CBS"/>
    <property type="match status" value="2"/>
</dbReference>
<gene>
    <name evidence="3" type="ORF">SAMN05660706_11668</name>
</gene>
<dbReference type="OrthoDB" id="1807049at2"/>
<keyword evidence="1" id="KW-0129">CBS domain</keyword>